<dbReference type="Gramene" id="EFJ06363">
    <property type="protein sequence ID" value="EFJ06363"/>
    <property type="gene ID" value="SELMODRAFT_448807"/>
</dbReference>
<gene>
    <name evidence="1" type="ORF">SELMODRAFT_448807</name>
</gene>
<proteinExistence type="predicted"/>
<dbReference type="HOGENOM" id="CLU_489529_0_0_1"/>
<dbReference type="EMBL" id="GL377702">
    <property type="protein sequence ID" value="EFJ06363.1"/>
    <property type="molecule type" value="Genomic_DNA"/>
</dbReference>
<dbReference type="KEGG" id="smo:SELMODRAFT_448807"/>
<organism evidence="2">
    <name type="scientific">Selaginella moellendorffii</name>
    <name type="common">Spikemoss</name>
    <dbReference type="NCBI Taxonomy" id="88036"/>
    <lineage>
        <taxon>Eukaryota</taxon>
        <taxon>Viridiplantae</taxon>
        <taxon>Streptophyta</taxon>
        <taxon>Embryophyta</taxon>
        <taxon>Tracheophyta</taxon>
        <taxon>Lycopodiopsida</taxon>
        <taxon>Selaginellales</taxon>
        <taxon>Selaginellaceae</taxon>
        <taxon>Selaginella</taxon>
    </lineage>
</organism>
<evidence type="ECO:0000313" key="2">
    <source>
        <dbReference type="Proteomes" id="UP000001514"/>
    </source>
</evidence>
<sequence length="631" mass="71815">MELARRWGSWRNRGSCLSKWWFRMLTGGNLEQAKEIFDAVPERNLASSNSMLQAFILASRKGWAYFLSINESYSILPTSRHFCFRIDMLGKSGRAEDGSEKRHSNDDARHPRDEILGLGWLTAVVRSQCFDLMIVDHISKIIPSPLEQPELAAPKRSQMLNGGIEERFGVWKIAVPCTGLEEGIAQHGIIVRSGVKDELCLFHACVFGERLEHRGGRGEVFLGSQDLRKQRSSRDHQIALAHARVEERYGRLSLDGSILAMSQPSIRWNKRSTSSRFPALIQLSMNVFQEVHLDKGATIKTPVLEMSCVLELQEATAFEHTHLEGDFQHQDHDSTELETRHIGLTLHIQENSSESRDEEVLLFPAEALGSSLLWLAVSNIESTHALKVLVLGAMEALGLSTGVATAGLFGGGKSYAFLKKYTFSVKFWAVFGVVLVVSRERSTRRSIERESIQLGEREEAVTPPQICAKRRSIQIQPGERRITRSQPGAMLLPGLVEVKTTYPYTAVKRMDREYGKYPVERFWYERSGARLYFPRHEDIPVELKFPDYLSDEQRAAAHKKHEEKMKNRKYLLMPDEERPSMWKPPDYKRPSYFYCCLGKEETPEAIPEAINYDLIWACLDPEEFDGPSVKA</sequence>
<keyword evidence="2" id="KW-1185">Reference proteome</keyword>
<name>D8TAC5_SELML</name>
<evidence type="ECO:0000313" key="1">
    <source>
        <dbReference type="EMBL" id="EFJ06363.1"/>
    </source>
</evidence>
<dbReference type="Proteomes" id="UP000001514">
    <property type="component" value="Unassembled WGS sequence"/>
</dbReference>
<dbReference type="InParanoid" id="D8TAC5"/>
<reference evidence="1 2" key="1">
    <citation type="journal article" date="2011" name="Science">
        <title>The Selaginella genome identifies genetic changes associated with the evolution of vascular plants.</title>
        <authorList>
            <person name="Banks J.A."/>
            <person name="Nishiyama T."/>
            <person name="Hasebe M."/>
            <person name="Bowman J.L."/>
            <person name="Gribskov M."/>
            <person name="dePamphilis C."/>
            <person name="Albert V.A."/>
            <person name="Aono N."/>
            <person name="Aoyama T."/>
            <person name="Ambrose B.A."/>
            <person name="Ashton N.W."/>
            <person name="Axtell M.J."/>
            <person name="Barker E."/>
            <person name="Barker M.S."/>
            <person name="Bennetzen J.L."/>
            <person name="Bonawitz N.D."/>
            <person name="Chapple C."/>
            <person name="Cheng C."/>
            <person name="Correa L.G."/>
            <person name="Dacre M."/>
            <person name="DeBarry J."/>
            <person name="Dreyer I."/>
            <person name="Elias M."/>
            <person name="Engstrom E.M."/>
            <person name="Estelle M."/>
            <person name="Feng L."/>
            <person name="Finet C."/>
            <person name="Floyd S.K."/>
            <person name="Frommer W.B."/>
            <person name="Fujita T."/>
            <person name="Gramzow L."/>
            <person name="Gutensohn M."/>
            <person name="Harholt J."/>
            <person name="Hattori M."/>
            <person name="Heyl A."/>
            <person name="Hirai T."/>
            <person name="Hiwatashi Y."/>
            <person name="Ishikawa M."/>
            <person name="Iwata M."/>
            <person name="Karol K.G."/>
            <person name="Koehler B."/>
            <person name="Kolukisaoglu U."/>
            <person name="Kubo M."/>
            <person name="Kurata T."/>
            <person name="Lalonde S."/>
            <person name="Li K."/>
            <person name="Li Y."/>
            <person name="Litt A."/>
            <person name="Lyons E."/>
            <person name="Manning G."/>
            <person name="Maruyama T."/>
            <person name="Michael T.P."/>
            <person name="Mikami K."/>
            <person name="Miyazaki S."/>
            <person name="Morinaga S."/>
            <person name="Murata T."/>
            <person name="Mueller-Roeber B."/>
            <person name="Nelson D.R."/>
            <person name="Obara M."/>
            <person name="Oguri Y."/>
            <person name="Olmstead R.G."/>
            <person name="Onodera N."/>
            <person name="Petersen B.L."/>
            <person name="Pils B."/>
            <person name="Prigge M."/>
            <person name="Rensing S.A."/>
            <person name="Riano-Pachon D.M."/>
            <person name="Roberts A.W."/>
            <person name="Sato Y."/>
            <person name="Scheller H.V."/>
            <person name="Schulz B."/>
            <person name="Schulz C."/>
            <person name="Shakirov E.V."/>
            <person name="Shibagaki N."/>
            <person name="Shinohara N."/>
            <person name="Shippen D.E."/>
            <person name="Soerensen I."/>
            <person name="Sotooka R."/>
            <person name="Sugimoto N."/>
            <person name="Sugita M."/>
            <person name="Sumikawa N."/>
            <person name="Tanurdzic M."/>
            <person name="Theissen G."/>
            <person name="Ulvskov P."/>
            <person name="Wakazuki S."/>
            <person name="Weng J.K."/>
            <person name="Willats W.W."/>
            <person name="Wipf D."/>
            <person name="Wolf P.G."/>
            <person name="Yang L."/>
            <person name="Zimmer A.D."/>
            <person name="Zhu Q."/>
            <person name="Mitros T."/>
            <person name="Hellsten U."/>
            <person name="Loque D."/>
            <person name="Otillar R."/>
            <person name="Salamov A."/>
            <person name="Schmutz J."/>
            <person name="Shapiro H."/>
            <person name="Lindquist E."/>
            <person name="Lucas S."/>
            <person name="Rokhsar D."/>
            <person name="Grigoriev I.V."/>
        </authorList>
    </citation>
    <scope>NUCLEOTIDE SEQUENCE [LARGE SCALE GENOMIC DNA]</scope>
</reference>
<accession>D8TAC5</accession>
<dbReference type="AlphaFoldDB" id="D8TAC5"/>
<protein>
    <submittedName>
        <fullName evidence="1">Uncharacterized protein</fullName>
    </submittedName>
</protein>